<feature type="chain" id="PRO_5040409275" description="GPI-anchored surface protein" evidence="2">
    <location>
        <begin position="20"/>
        <end position="458"/>
    </location>
</feature>
<feature type="region of interest" description="Disordered" evidence="1">
    <location>
        <begin position="306"/>
        <end position="346"/>
    </location>
</feature>
<feature type="compositionally biased region" description="Basic and acidic residues" evidence="1">
    <location>
        <begin position="316"/>
        <end position="340"/>
    </location>
</feature>
<reference evidence="3" key="1">
    <citation type="submission" date="2020-06" db="EMBL/GenBank/DDBJ databases">
        <authorList>
            <consortium name="Plant Systems Biology data submission"/>
        </authorList>
    </citation>
    <scope>NUCLEOTIDE SEQUENCE</scope>
    <source>
        <strain evidence="3">D6</strain>
    </source>
</reference>
<organism evidence="3 4">
    <name type="scientific">Seminavis robusta</name>
    <dbReference type="NCBI Taxonomy" id="568900"/>
    <lineage>
        <taxon>Eukaryota</taxon>
        <taxon>Sar</taxon>
        <taxon>Stramenopiles</taxon>
        <taxon>Ochrophyta</taxon>
        <taxon>Bacillariophyta</taxon>
        <taxon>Bacillariophyceae</taxon>
        <taxon>Bacillariophycidae</taxon>
        <taxon>Naviculales</taxon>
        <taxon>Naviculaceae</taxon>
        <taxon>Seminavis</taxon>
    </lineage>
</organism>
<dbReference type="InterPro" id="IPR029055">
    <property type="entry name" value="Ntn_hydrolases_N"/>
</dbReference>
<comment type="caution">
    <text evidence="3">The sequence shown here is derived from an EMBL/GenBank/DDBJ whole genome shotgun (WGS) entry which is preliminary data.</text>
</comment>
<name>A0A9N8D9A7_9STRA</name>
<evidence type="ECO:0000256" key="2">
    <source>
        <dbReference type="SAM" id="SignalP"/>
    </source>
</evidence>
<dbReference type="Gene3D" id="3.60.20.10">
    <property type="entry name" value="Glutamine Phosphoribosylpyrophosphate, subunit 1, domain 1"/>
    <property type="match status" value="1"/>
</dbReference>
<evidence type="ECO:0000313" key="4">
    <source>
        <dbReference type="Proteomes" id="UP001153069"/>
    </source>
</evidence>
<evidence type="ECO:0000256" key="1">
    <source>
        <dbReference type="SAM" id="MobiDB-lite"/>
    </source>
</evidence>
<protein>
    <recommendedName>
        <fullName evidence="5">GPI-anchored surface protein</fullName>
    </recommendedName>
</protein>
<dbReference type="AlphaFoldDB" id="A0A9N8D9A7"/>
<feature type="region of interest" description="Disordered" evidence="1">
    <location>
        <begin position="24"/>
        <end position="61"/>
    </location>
</feature>
<sequence>MYITTALLLLVLIVDEVRSSEFATPWQDSSTGSGSSGTGSATSSSSYSRTLEPHKFGAGGRMPSMEQAMEAVSSPYDPTSNLVVALPCQDGIIVVSTLPTLLSPNSLFLHSYIHEHEHENNSNSTTSTATTINMTNLATDILTAAETSVQTVSTPFMPLTTHTSHLAVSAGNAMHSHILRRKIIQAHAKSIRIQHDDGSPIMKSTTKNAHVHGWTVQHLARQIADQCQKATQGQDDDERKTPLLVSSTLLVDCSSTHDDSDAQGCIWQIDPTGQFWRCQLAIVGNGAKEATNHLLECIRTKQKQRQQQQQQLQEEGETKEGDYKTDPKDDTTTTEKKGGDVDDDDDDLAESYVFLREYLRTLSAPDATQLALECILASIQKNMALMLPQLQQSTTLQPQSSRSSNVKAEEAALAGLLLSSSMRHHGRLPFAARLVPFLSSQQTTKQPNNHVSRAGIKR</sequence>
<keyword evidence="4" id="KW-1185">Reference proteome</keyword>
<feature type="signal peptide" evidence="2">
    <location>
        <begin position="1"/>
        <end position="19"/>
    </location>
</feature>
<keyword evidence="2" id="KW-0732">Signal</keyword>
<evidence type="ECO:0000313" key="3">
    <source>
        <dbReference type="EMBL" id="CAB9496295.1"/>
    </source>
</evidence>
<dbReference type="EMBL" id="CAICTM010000003">
    <property type="protein sequence ID" value="CAB9496295.1"/>
    <property type="molecule type" value="Genomic_DNA"/>
</dbReference>
<dbReference type="Proteomes" id="UP001153069">
    <property type="component" value="Unassembled WGS sequence"/>
</dbReference>
<gene>
    <name evidence="3" type="ORF">SEMRO_3_G002710.1</name>
</gene>
<evidence type="ECO:0008006" key="5">
    <source>
        <dbReference type="Google" id="ProtNLM"/>
    </source>
</evidence>
<feature type="compositionally biased region" description="Low complexity" evidence="1">
    <location>
        <begin position="29"/>
        <end position="50"/>
    </location>
</feature>
<dbReference type="OrthoDB" id="48472at2759"/>
<proteinExistence type="predicted"/>
<accession>A0A9N8D9A7</accession>